<organism evidence="2 3">
    <name type="scientific">Aristolochia fimbriata</name>
    <name type="common">White veined hardy Dutchman's pipe vine</name>
    <dbReference type="NCBI Taxonomy" id="158543"/>
    <lineage>
        <taxon>Eukaryota</taxon>
        <taxon>Viridiplantae</taxon>
        <taxon>Streptophyta</taxon>
        <taxon>Embryophyta</taxon>
        <taxon>Tracheophyta</taxon>
        <taxon>Spermatophyta</taxon>
        <taxon>Magnoliopsida</taxon>
        <taxon>Magnoliidae</taxon>
        <taxon>Piperales</taxon>
        <taxon>Aristolochiaceae</taxon>
        <taxon>Aristolochia</taxon>
    </lineage>
</organism>
<gene>
    <name evidence="2" type="ORF">H6P81_018074</name>
</gene>
<evidence type="ECO:0000313" key="2">
    <source>
        <dbReference type="EMBL" id="KAG9442220.1"/>
    </source>
</evidence>
<keyword evidence="3" id="KW-1185">Reference proteome</keyword>
<name>A0AAV7DZZ9_ARIFI</name>
<dbReference type="InterPro" id="IPR004332">
    <property type="entry name" value="Transposase_MuDR"/>
</dbReference>
<dbReference type="AlphaFoldDB" id="A0AAV7DZZ9"/>
<dbReference type="EMBL" id="JAINDJ010000007">
    <property type="protein sequence ID" value="KAG9442220.1"/>
    <property type="molecule type" value="Genomic_DNA"/>
</dbReference>
<dbReference type="Pfam" id="PF03108">
    <property type="entry name" value="DBD_Tnp_Mut"/>
    <property type="match status" value="1"/>
</dbReference>
<proteinExistence type="predicted"/>
<reference evidence="2 3" key="1">
    <citation type="submission" date="2021-07" db="EMBL/GenBank/DDBJ databases">
        <title>The Aristolochia fimbriata genome: insights into angiosperm evolution, floral development and chemical biosynthesis.</title>
        <authorList>
            <person name="Jiao Y."/>
        </authorList>
    </citation>
    <scope>NUCLEOTIDE SEQUENCE [LARGE SCALE GENOMIC DNA]</scope>
    <source>
        <strain evidence="2">IBCAS-2021</strain>
        <tissue evidence="2">Leaf</tissue>
    </source>
</reference>
<dbReference type="Proteomes" id="UP000825729">
    <property type="component" value="Unassembled WGS sequence"/>
</dbReference>
<evidence type="ECO:0000259" key="1">
    <source>
        <dbReference type="Pfam" id="PF03108"/>
    </source>
</evidence>
<comment type="caution">
    <text evidence="2">The sequence shown here is derived from an EMBL/GenBank/DDBJ whole genome shotgun (WGS) entry which is preliminary data.</text>
</comment>
<protein>
    <recommendedName>
        <fullName evidence="1">Transposase MuDR plant domain-containing protein</fullName>
    </recommendedName>
</protein>
<sequence>MAVVPTCYFCGEFIFEHGNVVGYSGRTTRLIFLEPTCSLNALYTMMYNVLGWNPRTDHISIWMSFMCIGQLMYTPVLDCMSLESGLGMVKHGFQSMLVLFVKWDTYPNEMDNRRSLENVGGTGEGAVMVYGGRAPAEEDRRFEGPIMEFIPEERVPPLEENNEPYPDSWNGVMDMDAIYTNTMLPGVDEDNVPPPVGVGVGQRFMSKDALQMYLKDYCIKRHVQFKVQKLGPTVYYVCCTGDQCPWHIYASFSTKLNMWRRCYDEHTCLNAELCMHNWLCTSRVIYNLIMPNVRINFTVSV</sequence>
<feature type="domain" description="Transposase MuDR plant" evidence="1">
    <location>
        <begin position="198"/>
        <end position="252"/>
    </location>
</feature>
<accession>A0AAV7DZZ9</accession>
<evidence type="ECO:0000313" key="3">
    <source>
        <dbReference type="Proteomes" id="UP000825729"/>
    </source>
</evidence>